<organism evidence="1">
    <name type="scientific">Siphoviridae sp. ctGN02</name>
    <dbReference type="NCBI Taxonomy" id="2825411"/>
    <lineage>
        <taxon>Viruses</taxon>
        <taxon>Duplodnaviria</taxon>
        <taxon>Heunggongvirae</taxon>
        <taxon>Uroviricota</taxon>
        <taxon>Caudoviricetes</taxon>
    </lineage>
</organism>
<reference evidence="1" key="1">
    <citation type="journal article" date="2021" name="Proc. Natl. Acad. Sci. U.S.A.">
        <title>A Catalog of Tens of Thousands of Viruses from Human Metagenomes Reveals Hidden Associations with Chronic Diseases.</title>
        <authorList>
            <person name="Tisza M.J."/>
            <person name="Buck C.B."/>
        </authorList>
    </citation>
    <scope>NUCLEOTIDE SEQUENCE</scope>
    <source>
        <strain evidence="1">CtGN02</strain>
    </source>
</reference>
<protein>
    <submittedName>
        <fullName evidence="1">Uncharacterized protein</fullName>
    </submittedName>
</protein>
<accession>A0A8S5PI48</accession>
<evidence type="ECO:0000313" key="1">
    <source>
        <dbReference type="EMBL" id="DAE06742.1"/>
    </source>
</evidence>
<name>A0A8S5PI48_9CAUD</name>
<proteinExistence type="predicted"/>
<dbReference type="EMBL" id="BK015441">
    <property type="protein sequence ID" value="DAE06742.1"/>
    <property type="molecule type" value="Genomic_DNA"/>
</dbReference>
<sequence length="30" mass="3661">MVVSYRRYPHTQNLAMESVGIFLFKFNKKR</sequence>